<evidence type="ECO:0000259" key="1">
    <source>
        <dbReference type="Pfam" id="PF00651"/>
    </source>
</evidence>
<name>A0A4Q2DGR0_9AGAR</name>
<protein>
    <recommendedName>
        <fullName evidence="1">BTB domain-containing protein</fullName>
    </recommendedName>
</protein>
<evidence type="ECO:0000313" key="3">
    <source>
        <dbReference type="Proteomes" id="UP000290288"/>
    </source>
</evidence>
<comment type="caution">
    <text evidence="2">The sequence shown here is derived from an EMBL/GenBank/DDBJ whole genome shotgun (WGS) entry which is preliminary data.</text>
</comment>
<organism evidence="2 3">
    <name type="scientific">Candolleomyces aberdarensis</name>
    <dbReference type="NCBI Taxonomy" id="2316362"/>
    <lineage>
        <taxon>Eukaryota</taxon>
        <taxon>Fungi</taxon>
        <taxon>Dikarya</taxon>
        <taxon>Basidiomycota</taxon>
        <taxon>Agaricomycotina</taxon>
        <taxon>Agaricomycetes</taxon>
        <taxon>Agaricomycetidae</taxon>
        <taxon>Agaricales</taxon>
        <taxon>Agaricineae</taxon>
        <taxon>Psathyrellaceae</taxon>
        <taxon>Candolleomyces</taxon>
    </lineage>
</organism>
<keyword evidence="3" id="KW-1185">Reference proteome</keyword>
<dbReference type="EMBL" id="SDEE01000224">
    <property type="protein sequence ID" value="RXW19050.1"/>
    <property type="molecule type" value="Genomic_DNA"/>
</dbReference>
<dbReference type="OrthoDB" id="3184970at2759"/>
<dbReference type="SUPFAM" id="SSF54695">
    <property type="entry name" value="POZ domain"/>
    <property type="match status" value="1"/>
</dbReference>
<evidence type="ECO:0000313" key="2">
    <source>
        <dbReference type="EMBL" id="RXW19050.1"/>
    </source>
</evidence>
<proteinExistence type="predicted"/>
<dbReference type="STRING" id="2316362.A0A4Q2DGR0"/>
<reference evidence="2 3" key="1">
    <citation type="submission" date="2019-01" db="EMBL/GenBank/DDBJ databases">
        <title>Draft genome sequence of Psathyrella aberdarensis IHI B618.</title>
        <authorList>
            <person name="Buettner E."/>
            <person name="Kellner H."/>
        </authorList>
    </citation>
    <scope>NUCLEOTIDE SEQUENCE [LARGE SCALE GENOMIC DNA]</scope>
    <source>
        <strain evidence="2 3">IHI B618</strain>
    </source>
</reference>
<dbReference type="AlphaFoldDB" id="A0A4Q2DGR0"/>
<dbReference type="InterPro" id="IPR000210">
    <property type="entry name" value="BTB/POZ_dom"/>
</dbReference>
<dbReference type="InterPro" id="IPR011333">
    <property type="entry name" value="SKP1/BTB/POZ_sf"/>
</dbReference>
<gene>
    <name evidence="2" type="ORF">EST38_g6812</name>
</gene>
<dbReference type="Proteomes" id="UP000290288">
    <property type="component" value="Unassembled WGS sequence"/>
</dbReference>
<accession>A0A4Q2DGR0</accession>
<sequence length="114" mass="12421">MEPEESDLLPTVGADIVFVSSDGVRFGLHSKNLEVGSGGFPPVVEGNGAGLIATTPVPLPEPCDVLEPLFSFLYPEKWPHGIEMYFSDELLDIAEAAEKYQIYGAKYHCHGKLK</sequence>
<feature type="domain" description="BTB" evidence="1">
    <location>
        <begin position="14"/>
        <end position="113"/>
    </location>
</feature>
<dbReference type="Pfam" id="PF00651">
    <property type="entry name" value="BTB"/>
    <property type="match status" value="1"/>
</dbReference>